<feature type="transmembrane region" description="Helical" evidence="6">
    <location>
        <begin position="303"/>
        <end position="321"/>
    </location>
</feature>
<dbReference type="InterPro" id="IPR008457">
    <property type="entry name" value="Cu-R_CopD_dom"/>
</dbReference>
<reference evidence="8 9" key="1">
    <citation type="journal article" date="2019" name="Int. J. Syst. Evol. Microbiol.">
        <title>The Global Catalogue of Microorganisms (GCM) 10K type strain sequencing project: providing services to taxonomists for standard genome sequencing and annotation.</title>
        <authorList>
            <consortium name="The Broad Institute Genomics Platform"/>
            <consortium name="The Broad Institute Genome Sequencing Center for Infectious Disease"/>
            <person name="Wu L."/>
            <person name="Ma J."/>
        </authorList>
    </citation>
    <scope>NUCLEOTIDE SEQUENCE [LARGE SCALE GENOMIC DNA]</scope>
    <source>
        <strain evidence="8 9">CGMCC 1.3240</strain>
    </source>
</reference>
<feature type="transmembrane region" description="Helical" evidence="6">
    <location>
        <begin position="341"/>
        <end position="366"/>
    </location>
</feature>
<evidence type="ECO:0000313" key="9">
    <source>
        <dbReference type="Proteomes" id="UP001596312"/>
    </source>
</evidence>
<dbReference type="Proteomes" id="UP001596312">
    <property type="component" value="Unassembled WGS sequence"/>
</dbReference>
<comment type="caution">
    <text evidence="8">The sequence shown here is derived from an EMBL/GenBank/DDBJ whole genome shotgun (WGS) entry which is preliminary data.</text>
</comment>
<name>A0ABD5V4R4_9EURY</name>
<dbReference type="Pfam" id="PF05425">
    <property type="entry name" value="CopD"/>
    <property type="match status" value="1"/>
</dbReference>
<feature type="transmembrane region" description="Helical" evidence="6">
    <location>
        <begin position="200"/>
        <end position="222"/>
    </location>
</feature>
<feature type="transmembrane region" description="Helical" evidence="6">
    <location>
        <begin position="89"/>
        <end position="108"/>
    </location>
</feature>
<evidence type="ECO:0000256" key="2">
    <source>
        <dbReference type="ARBA" id="ARBA00022475"/>
    </source>
</evidence>
<keyword evidence="2" id="KW-1003">Cell membrane</keyword>
<accession>A0ABD5V4R4</accession>
<dbReference type="PANTHER" id="PTHR34820:SF4">
    <property type="entry name" value="INNER MEMBRANE PROTEIN YEBZ"/>
    <property type="match status" value="1"/>
</dbReference>
<feature type="transmembrane region" description="Helical" evidence="6">
    <location>
        <begin position="120"/>
        <end position="142"/>
    </location>
</feature>
<dbReference type="EMBL" id="JBHSXQ010000004">
    <property type="protein sequence ID" value="MFC6906552.1"/>
    <property type="molecule type" value="Genomic_DNA"/>
</dbReference>
<gene>
    <name evidence="8" type="ORF">ACFQGH_15250</name>
</gene>
<evidence type="ECO:0000256" key="1">
    <source>
        <dbReference type="ARBA" id="ARBA00004651"/>
    </source>
</evidence>
<proteinExistence type="predicted"/>
<dbReference type="PANTHER" id="PTHR34820">
    <property type="entry name" value="INNER MEMBRANE PROTEIN YEBZ"/>
    <property type="match status" value="1"/>
</dbReference>
<organism evidence="8 9">
    <name type="scientific">Halalkalicoccus tibetensis</name>
    <dbReference type="NCBI Taxonomy" id="175632"/>
    <lineage>
        <taxon>Archaea</taxon>
        <taxon>Methanobacteriati</taxon>
        <taxon>Methanobacteriota</taxon>
        <taxon>Stenosarchaea group</taxon>
        <taxon>Halobacteria</taxon>
        <taxon>Halobacteriales</taxon>
        <taxon>Halococcaceae</taxon>
        <taxon>Halalkalicoccus</taxon>
    </lineage>
</organism>
<evidence type="ECO:0000256" key="3">
    <source>
        <dbReference type="ARBA" id="ARBA00022692"/>
    </source>
</evidence>
<comment type="subcellular location">
    <subcellularLocation>
        <location evidence="1">Cell membrane</location>
        <topology evidence="1">Multi-pass membrane protein</topology>
    </subcellularLocation>
</comment>
<feature type="transmembrane region" description="Helical" evidence="6">
    <location>
        <begin position="234"/>
        <end position="258"/>
    </location>
</feature>
<keyword evidence="3 6" id="KW-0812">Transmembrane</keyword>
<keyword evidence="9" id="KW-1185">Reference proteome</keyword>
<dbReference type="RefSeq" id="WP_340605124.1">
    <property type="nucleotide sequence ID" value="NZ_JBBMXV010000004.1"/>
</dbReference>
<protein>
    <submittedName>
        <fullName evidence="8">Copper resistance D family protein</fullName>
    </submittedName>
</protein>
<feature type="transmembrane region" description="Helical" evidence="6">
    <location>
        <begin position="162"/>
        <end position="179"/>
    </location>
</feature>
<evidence type="ECO:0000259" key="7">
    <source>
        <dbReference type="Pfam" id="PF05425"/>
    </source>
</evidence>
<evidence type="ECO:0000256" key="6">
    <source>
        <dbReference type="SAM" id="Phobius"/>
    </source>
</evidence>
<feature type="transmembrane region" description="Helical" evidence="6">
    <location>
        <begin position="46"/>
        <end position="69"/>
    </location>
</feature>
<sequence length="375" mass="38413">MDPLNPALRGVLVATLMLLVGVPPTFRLVVFPALERRGIDTTRANDTVLTVVGTALIGAAFTATAIAIGDVRPTDPGSFAAWASTTQPGMAWTGLVAVASMLGALTVTRYLRPRSVPRDHWLAAATVGALAMLVAFCATRYSVAIESSAVALIVKVGHMTGAGLWVGGLVVLAALPTLLPRSLDADDEPARVALAVVRRFSVVAVAGVTVAFATGVVIAAWHVPTPTALATTPYGLLLSAKVGLVLIAAAIGGFNRLIVHERIDRSVRETTDRTVLPGLLTIADPIVATDAVPTITRSVRVELAILLVATALSVVLTTAMTPSYELLGPTVAASGGVFGGVLLGFANLLKLGAVGIALTGSLALGYEVGKLGTAR</sequence>
<dbReference type="AlphaFoldDB" id="A0ABD5V4R4"/>
<evidence type="ECO:0000256" key="5">
    <source>
        <dbReference type="ARBA" id="ARBA00023136"/>
    </source>
</evidence>
<keyword evidence="4 6" id="KW-1133">Transmembrane helix</keyword>
<evidence type="ECO:0000256" key="4">
    <source>
        <dbReference type="ARBA" id="ARBA00022989"/>
    </source>
</evidence>
<feature type="transmembrane region" description="Helical" evidence="6">
    <location>
        <begin position="12"/>
        <end position="34"/>
    </location>
</feature>
<evidence type="ECO:0000313" key="8">
    <source>
        <dbReference type="EMBL" id="MFC6906552.1"/>
    </source>
</evidence>
<feature type="domain" description="Copper resistance protein D" evidence="7">
    <location>
        <begin position="195"/>
        <end position="316"/>
    </location>
</feature>
<keyword evidence="5 6" id="KW-0472">Membrane</keyword>
<dbReference type="GO" id="GO:0005886">
    <property type="term" value="C:plasma membrane"/>
    <property type="evidence" value="ECO:0007669"/>
    <property type="project" value="UniProtKB-SubCell"/>
</dbReference>
<dbReference type="InterPro" id="IPR032694">
    <property type="entry name" value="CopC/D"/>
</dbReference>